<organism evidence="1 2">
    <name type="scientific">Streptomyces paromomycinus</name>
    <name type="common">Streptomyces rimosus subsp. paromomycinus</name>
    <dbReference type="NCBI Taxonomy" id="92743"/>
    <lineage>
        <taxon>Bacteria</taxon>
        <taxon>Bacillati</taxon>
        <taxon>Actinomycetota</taxon>
        <taxon>Actinomycetes</taxon>
        <taxon>Kitasatosporales</taxon>
        <taxon>Streptomycetaceae</taxon>
        <taxon>Streptomyces</taxon>
    </lineage>
</organism>
<evidence type="ECO:0000313" key="2">
    <source>
        <dbReference type="Proteomes" id="UP000286746"/>
    </source>
</evidence>
<reference evidence="1 2" key="1">
    <citation type="submission" date="2018-11" db="EMBL/GenBank/DDBJ databases">
        <title>Whole genome sequence of Streptomyces paromomycinus NBRC 15454(T).</title>
        <authorList>
            <person name="Komaki H."/>
            <person name="Tamura T."/>
        </authorList>
    </citation>
    <scope>NUCLEOTIDE SEQUENCE [LARGE SCALE GENOMIC DNA]</scope>
    <source>
        <strain evidence="1 2">NBRC 15454</strain>
    </source>
</reference>
<accession>A0A401VUB5</accession>
<dbReference type="SUPFAM" id="SSF55961">
    <property type="entry name" value="Bet v1-like"/>
    <property type="match status" value="1"/>
</dbReference>
<dbReference type="InterPro" id="IPR023393">
    <property type="entry name" value="START-like_dom_sf"/>
</dbReference>
<dbReference type="InterPro" id="IPR019587">
    <property type="entry name" value="Polyketide_cyclase/dehydratase"/>
</dbReference>
<dbReference type="RefSeq" id="WP_125051084.1">
    <property type="nucleotide sequence ID" value="NZ_BHZD01000001.1"/>
</dbReference>
<comment type="caution">
    <text evidence="1">The sequence shown here is derived from an EMBL/GenBank/DDBJ whole genome shotgun (WGS) entry which is preliminary data.</text>
</comment>
<proteinExistence type="predicted"/>
<dbReference type="Gene3D" id="3.30.530.20">
    <property type="match status" value="1"/>
</dbReference>
<dbReference type="Proteomes" id="UP000286746">
    <property type="component" value="Unassembled WGS sequence"/>
</dbReference>
<sequence>MTRVEEQLTIGCTAEAFLGFVMDVERYAEVDDKLRTVFWVRRDGDLTEFAFRPALPGVPFPQPKAVARMRLTPGERIDIRLAPLPLNKVNHRMARFAACFTCDPVDGGVRVTRMIEFRFRPGPGRLLAPLLRRTLPGSVARELRLAKEILERGDSGT</sequence>
<dbReference type="EMBL" id="BHZD01000001">
    <property type="protein sequence ID" value="GCD40657.1"/>
    <property type="molecule type" value="Genomic_DNA"/>
</dbReference>
<gene>
    <name evidence="1" type="ORF">GKJPGBOP_00310</name>
</gene>
<evidence type="ECO:0008006" key="3">
    <source>
        <dbReference type="Google" id="ProtNLM"/>
    </source>
</evidence>
<keyword evidence="2" id="KW-1185">Reference proteome</keyword>
<dbReference type="Pfam" id="PF10604">
    <property type="entry name" value="Polyketide_cyc2"/>
    <property type="match status" value="1"/>
</dbReference>
<name>A0A401VUB5_STREY</name>
<dbReference type="AlphaFoldDB" id="A0A401VUB5"/>
<evidence type="ECO:0000313" key="1">
    <source>
        <dbReference type="EMBL" id="GCD40657.1"/>
    </source>
</evidence>
<protein>
    <recommendedName>
        <fullName evidence="3">SRPBCC family protein</fullName>
    </recommendedName>
</protein>